<sequence length="75" mass="8622">MLKKKEELRGMAEELNQLSVSQTYGINKNSQTGNHVELTTLTEPINLKLDGSGYDEFLIQSFLRITRPHITRNFL</sequence>
<accession>A0A3M7P8Z3</accession>
<proteinExistence type="predicted"/>
<dbReference type="EMBL" id="REGN01012381">
    <property type="protein sequence ID" value="RMZ95538.1"/>
    <property type="molecule type" value="Genomic_DNA"/>
</dbReference>
<dbReference type="Proteomes" id="UP000276133">
    <property type="component" value="Unassembled WGS sequence"/>
</dbReference>
<evidence type="ECO:0000313" key="2">
    <source>
        <dbReference type="Proteomes" id="UP000276133"/>
    </source>
</evidence>
<comment type="caution">
    <text evidence="1">The sequence shown here is derived from an EMBL/GenBank/DDBJ whole genome shotgun (WGS) entry which is preliminary data.</text>
</comment>
<reference evidence="1 2" key="1">
    <citation type="journal article" date="2018" name="Sci. Rep.">
        <title>Genomic signatures of local adaptation to the degree of environmental predictability in rotifers.</title>
        <authorList>
            <person name="Franch-Gras L."/>
            <person name="Hahn C."/>
            <person name="Garcia-Roger E.M."/>
            <person name="Carmona M.J."/>
            <person name="Serra M."/>
            <person name="Gomez A."/>
        </authorList>
    </citation>
    <scope>NUCLEOTIDE SEQUENCE [LARGE SCALE GENOMIC DNA]</scope>
    <source>
        <strain evidence="1">HYR1</strain>
    </source>
</reference>
<protein>
    <submittedName>
        <fullName evidence="1">Uncharacterized protein</fullName>
    </submittedName>
</protein>
<dbReference type="AlphaFoldDB" id="A0A3M7P8Z3"/>
<evidence type="ECO:0000313" key="1">
    <source>
        <dbReference type="EMBL" id="RMZ95538.1"/>
    </source>
</evidence>
<keyword evidence="2" id="KW-1185">Reference proteome</keyword>
<organism evidence="1 2">
    <name type="scientific">Brachionus plicatilis</name>
    <name type="common">Marine rotifer</name>
    <name type="synonym">Brachionus muelleri</name>
    <dbReference type="NCBI Taxonomy" id="10195"/>
    <lineage>
        <taxon>Eukaryota</taxon>
        <taxon>Metazoa</taxon>
        <taxon>Spiralia</taxon>
        <taxon>Gnathifera</taxon>
        <taxon>Rotifera</taxon>
        <taxon>Eurotatoria</taxon>
        <taxon>Monogononta</taxon>
        <taxon>Pseudotrocha</taxon>
        <taxon>Ploima</taxon>
        <taxon>Brachionidae</taxon>
        <taxon>Brachionus</taxon>
    </lineage>
</organism>
<name>A0A3M7P8Z3_BRAPC</name>
<gene>
    <name evidence="1" type="ORF">BpHYR1_001519</name>
</gene>